<feature type="signal peptide" evidence="1">
    <location>
        <begin position="1"/>
        <end position="23"/>
    </location>
</feature>
<evidence type="ECO:0000313" key="2">
    <source>
        <dbReference type="EMBL" id="MBB4677701.1"/>
    </source>
</evidence>
<comment type="caution">
    <text evidence="2">The sequence shown here is derived from an EMBL/GenBank/DDBJ whole genome shotgun (WGS) entry which is preliminary data.</text>
</comment>
<accession>A0A7W7CD20</accession>
<evidence type="ECO:0008006" key="4">
    <source>
        <dbReference type="Google" id="ProtNLM"/>
    </source>
</evidence>
<evidence type="ECO:0000256" key="1">
    <source>
        <dbReference type="SAM" id="SignalP"/>
    </source>
</evidence>
<protein>
    <recommendedName>
        <fullName evidence="4">Lipoprotein</fullName>
    </recommendedName>
</protein>
<dbReference type="PROSITE" id="PS51257">
    <property type="entry name" value="PROKAR_LIPOPROTEIN"/>
    <property type="match status" value="1"/>
</dbReference>
<reference evidence="2 3" key="1">
    <citation type="submission" date="2020-08" db="EMBL/GenBank/DDBJ databases">
        <title>Sequencing the genomes of 1000 actinobacteria strains.</title>
        <authorList>
            <person name="Klenk H.-P."/>
        </authorList>
    </citation>
    <scope>NUCLEOTIDE SEQUENCE [LARGE SCALE GENOMIC DNA]</scope>
    <source>
        <strain evidence="2 3">DSM 44230</strain>
    </source>
</reference>
<evidence type="ECO:0000313" key="3">
    <source>
        <dbReference type="Proteomes" id="UP000533598"/>
    </source>
</evidence>
<dbReference type="RefSeq" id="WP_185003616.1">
    <property type="nucleotide sequence ID" value="NZ_BAAAUI010000023.1"/>
</dbReference>
<dbReference type="EMBL" id="JACHMH010000001">
    <property type="protein sequence ID" value="MBB4677701.1"/>
    <property type="molecule type" value="Genomic_DNA"/>
</dbReference>
<keyword evidence="1" id="KW-0732">Signal</keyword>
<sequence length="140" mass="14553">MHRPVLILLISATLAAGCSNAPAASPLPVKLLVRDGAMREVGGDCSGTGAYQAIHPNAGFRLTDAEGKQLADGKLPPGKAVKAIDEPLKVPREPTFCQLEFTVAVPAATGYRLHVGDLPPIELARDPNLGEQAPLVGLTT</sequence>
<dbReference type="Proteomes" id="UP000533598">
    <property type="component" value="Unassembled WGS sequence"/>
</dbReference>
<proteinExistence type="predicted"/>
<dbReference type="AlphaFoldDB" id="A0A7W7CD20"/>
<keyword evidence="3" id="KW-1185">Reference proteome</keyword>
<gene>
    <name evidence="2" type="ORF">HNR67_003819</name>
</gene>
<name>A0A7W7CD20_9PSEU</name>
<organism evidence="2 3">
    <name type="scientific">Crossiella cryophila</name>
    <dbReference type="NCBI Taxonomy" id="43355"/>
    <lineage>
        <taxon>Bacteria</taxon>
        <taxon>Bacillati</taxon>
        <taxon>Actinomycetota</taxon>
        <taxon>Actinomycetes</taxon>
        <taxon>Pseudonocardiales</taxon>
        <taxon>Pseudonocardiaceae</taxon>
        <taxon>Crossiella</taxon>
    </lineage>
</organism>
<feature type="chain" id="PRO_5030785814" description="Lipoprotein" evidence="1">
    <location>
        <begin position="24"/>
        <end position="140"/>
    </location>
</feature>